<dbReference type="EMBL" id="BJXA01000022">
    <property type="protein sequence ID" value="GEM39162.1"/>
    <property type="molecule type" value="Genomic_DNA"/>
</dbReference>
<name>A0A511MET8_9NOCA</name>
<sequence>MTAPQSTSSVTVVGLGPMGIALAETLLQQGHSLTVWNRTPGKADGLIARGVHRAGSITEAISASAVTLLCLKDYDTVYDIFDAADDALRGSVLVNLNSGTPSEAHAAAEWAAKAGADYLDGAIMVPPFLVGNPESVFLYSGSREVFDKHHATLATLGNPRYLGADTGLAVLYNTALLDLMYATINGFLHAAALVGSANVAAETFAELALDWFLPFVVTPYLVQQAPNLDKANYPGDFGTMEMNLNGLEHIIRTSVEQGIQPDLPQLMRAFGERASAEGYRTNNYLSVFEVFKRSTSA</sequence>
<dbReference type="InterPro" id="IPR006115">
    <property type="entry name" value="6PGDH_NADP-bd"/>
</dbReference>
<dbReference type="PANTHER" id="PTHR43580:SF2">
    <property type="entry name" value="CYTOKINE-LIKE NUCLEAR FACTOR N-PAC"/>
    <property type="match status" value="1"/>
</dbReference>
<dbReference type="Gene3D" id="1.10.1040.10">
    <property type="entry name" value="N-(1-d-carboxylethyl)-l-norvaline Dehydrogenase, domain 2"/>
    <property type="match status" value="1"/>
</dbReference>
<organism evidence="5 6">
    <name type="scientific">Nocardia ninae NBRC 108245</name>
    <dbReference type="NCBI Taxonomy" id="1210091"/>
    <lineage>
        <taxon>Bacteria</taxon>
        <taxon>Bacillati</taxon>
        <taxon>Actinomycetota</taxon>
        <taxon>Actinomycetes</taxon>
        <taxon>Mycobacteriales</taxon>
        <taxon>Nocardiaceae</taxon>
        <taxon>Nocardia</taxon>
    </lineage>
</organism>
<protein>
    <submittedName>
        <fullName evidence="5">6-phosphogluconate dehydrogenase</fullName>
    </submittedName>
</protein>
<gene>
    <name evidence="5" type="ORF">NN4_36810</name>
</gene>
<dbReference type="PANTHER" id="PTHR43580">
    <property type="entry name" value="OXIDOREDUCTASE GLYR1-RELATED"/>
    <property type="match status" value="1"/>
</dbReference>
<accession>A0A511MET8</accession>
<dbReference type="InterPro" id="IPR013328">
    <property type="entry name" value="6PGD_dom2"/>
</dbReference>
<dbReference type="PIRSF" id="PIRSF000103">
    <property type="entry name" value="HIBADH"/>
    <property type="match status" value="1"/>
</dbReference>
<dbReference type="GO" id="GO:0050661">
    <property type="term" value="F:NADP binding"/>
    <property type="evidence" value="ECO:0007669"/>
    <property type="project" value="InterPro"/>
</dbReference>
<proteinExistence type="inferred from homology"/>
<evidence type="ECO:0000256" key="1">
    <source>
        <dbReference type="ARBA" id="ARBA00009080"/>
    </source>
</evidence>
<evidence type="ECO:0000259" key="3">
    <source>
        <dbReference type="Pfam" id="PF03446"/>
    </source>
</evidence>
<feature type="domain" description="6-phosphogluconate dehydrogenase NADP-binding" evidence="3">
    <location>
        <begin position="10"/>
        <end position="158"/>
    </location>
</feature>
<dbReference type="Proteomes" id="UP000321424">
    <property type="component" value="Unassembled WGS sequence"/>
</dbReference>
<dbReference type="Pfam" id="PF21761">
    <property type="entry name" value="RedAm-like_C"/>
    <property type="match status" value="1"/>
</dbReference>
<dbReference type="OrthoDB" id="4029976at2"/>
<feature type="domain" description="NADPH-dependent reductive aminase-like C-terminal" evidence="4">
    <location>
        <begin position="165"/>
        <end position="293"/>
    </location>
</feature>
<dbReference type="Gene3D" id="3.40.50.720">
    <property type="entry name" value="NAD(P)-binding Rossmann-like Domain"/>
    <property type="match status" value="1"/>
</dbReference>
<dbReference type="InterPro" id="IPR048666">
    <property type="entry name" value="RedAm-like_C"/>
</dbReference>
<evidence type="ECO:0000256" key="2">
    <source>
        <dbReference type="ARBA" id="ARBA00023002"/>
    </source>
</evidence>
<comment type="caution">
    <text evidence="5">The sequence shown here is derived from an EMBL/GenBank/DDBJ whole genome shotgun (WGS) entry which is preliminary data.</text>
</comment>
<comment type="similarity">
    <text evidence="1">Belongs to the HIBADH-related family.</text>
</comment>
<dbReference type="InterPro" id="IPR051265">
    <property type="entry name" value="HIBADH-related_NP60_sf"/>
</dbReference>
<dbReference type="AlphaFoldDB" id="A0A511MET8"/>
<evidence type="ECO:0000313" key="6">
    <source>
        <dbReference type="Proteomes" id="UP000321424"/>
    </source>
</evidence>
<evidence type="ECO:0000259" key="4">
    <source>
        <dbReference type="Pfam" id="PF21761"/>
    </source>
</evidence>
<dbReference type="InterPro" id="IPR036291">
    <property type="entry name" value="NAD(P)-bd_dom_sf"/>
</dbReference>
<reference evidence="5 6" key="1">
    <citation type="submission" date="2019-07" db="EMBL/GenBank/DDBJ databases">
        <title>Whole genome shotgun sequence of Nocardia ninae NBRC 108245.</title>
        <authorList>
            <person name="Hosoyama A."/>
            <person name="Uohara A."/>
            <person name="Ohji S."/>
            <person name="Ichikawa N."/>
        </authorList>
    </citation>
    <scope>NUCLEOTIDE SEQUENCE [LARGE SCALE GENOMIC DNA]</scope>
    <source>
        <strain evidence="5 6">NBRC 108245</strain>
    </source>
</reference>
<dbReference type="InterPro" id="IPR015815">
    <property type="entry name" value="HIBADH-related"/>
</dbReference>
<dbReference type="RefSeq" id="WP_147132481.1">
    <property type="nucleotide sequence ID" value="NZ_BJXA01000022.1"/>
</dbReference>
<keyword evidence="6" id="KW-1185">Reference proteome</keyword>
<dbReference type="Pfam" id="PF03446">
    <property type="entry name" value="NAD_binding_2"/>
    <property type="match status" value="1"/>
</dbReference>
<evidence type="ECO:0000313" key="5">
    <source>
        <dbReference type="EMBL" id="GEM39162.1"/>
    </source>
</evidence>
<dbReference type="SUPFAM" id="SSF51735">
    <property type="entry name" value="NAD(P)-binding Rossmann-fold domains"/>
    <property type="match status" value="1"/>
</dbReference>
<dbReference type="GO" id="GO:0016491">
    <property type="term" value="F:oxidoreductase activity"/>
    <property type="evidence" value="ECO:0007669"/>
    <property type="project" value="UniProtKB-KW"/>
</dbReference>
<keyword evidence="2" id="KW-0560">Oxidoreductase</keyword>